<proteinExistence type="predicted"/>
<evidence type="ECO:0000313" key="6">
    <source>
        <dbReference type="EMBL" id="JAG72787.1"/>
    </source>
</evidence>
<dbReference type="PRINTS" id="PR00452">
    <property type="entry name" value="SH3DOMAIN"/>
</dbReference>
<dbReference type="InterPro" id="IPR050384">
    <property type="entry name" value="Endophilin_SH3RF"/>
</dbReference>
<feature type="region of interest" description="Disordered" evidence="3">
    <location>
        <begin position="319"/>
        <end position="339"/>
    </location>
</feature>
<evidence type="ECO:0000256" key="2">
    <source>
        <dbReference type="PROSITE-ProRule" id="PRU00192"/>
    </source>
</evidence>
<dbReference type="PROSITE" id="PS50002">
    <property type="entry name" value="SH3"/>
    <property type="match status" value="1"/>
</dbReference>
<reference evidence="6" key="1">
    <citation type="submission" date="2015-01" db="EMBL/GenBank/DDBJ databases">
        <title>Transcriptome Assembly of Fopius arisanus.</title>
        <authorList>
            <person name="Geib S."/>
        </authorList>
    </citation>
    <scope>NUCLEOTIDE SEQUENCE</scope>
</reference>
<dbReference type="CDD" id="cd11781">
    <property type="entry name" value="SH3_Sorbs_1"/>
    <property type="match status" value="1"/>
</dbReference>
<feature type="non-terminal residue" evidence="6">
    <location>
        <position position="412"/>
    </location>
</feature>
<dbReference type="InterPro" id="IPR001452">
    <property type="entry name" value="SH3_domain"/>
</dbReference>
<dbReference type="EMBL" id="GBYB01001686">
    <property type="protein sequence ID" value="JAG71453.1"/>
    <property type="molecule type" value="Transcribed_RNA"/>
</dbReference>
<feature type="domain" description="SH3" evidence="4">
    <location>
        <begin position="358"/>
        <end position="412"/>
    </location>
</feature>
<feature type="compositionally biased region" description="Basic and acidic residues" evidence="3">
    <location>
        <begin position="83"/>
        <end position="97"/>
    </location>
</feature>
<feature type="region of interest" description="Disordered" evidence="3">
    <location>
        <begin position="133"/>
        <end position="177"/>
    </location>
</feature>
<dbReference type="PANTHER" id="PTHR14167:SF116">
    <property type="entry name" value="CAP, ISOFORM AC"/>
    <property type="match status" value="1"/>
</dbReference>
<sequence>MATIFSSRCRDPLLRMDLETTAEWLKSSMNDLSSRPDLHLAKITKTEEFPLPPPYHHGPHPSPCTYCTEKNPDNEGLSPNPEDTQRTDQSHHDDRLSDVLFRPGSAEFRGSRERLHEIFEHNRRLRKRFFEDESGEVDERAEGVKGVRFGSTETLGSQSNGSSGDGKGRLNSPDFGDERIELRGKAGGRGFRGCEGVSLQKAGVADSLKSPQLVSSFSNSMLDLRAELPGDKGSYDIPRNISRDNGNTIPFVYGPIPYKSPRRYVEGEVTIHYRSPVRTEAKEILSEEELARRSAENMRRVYQEERRRKYLQELHDIDSRRHTDNFTPSQKSPIPLNRYDDFLDDSSYRSRSQEQTPEPRVVARALYNFVGQTSRELTFRRGDIILIRRQIDKNWYEGEHNAMIGLFPLNYV</sequence>
<feature type="region of interest" description="Disordered" evidence="3">
    <location>
        <begin position="49"/>
        <end position="98"/>
    </location>
</feature>
<name>A0A0C9R4Y0_9HYME</name>
<evidence type="ECO:0000313" key="7">
    <source>
        <dbReference type="EMBL" id="JAG74241.1"/>
    </source>
</evidence>
<protein>
    <submittedName>
        <fullName evidence="5">Sorbs1_0 protein</fullName>
    </submittedName>
    <submittedName>
        <fullName evidence="7">Sorbs1_1 protein</fullName>
    </submittedName>
    <submittedName>
        <fullName evidence="6">Sorbs1_2 protein</fullName>
    </submittedName>
</protein>
<evidence type="ECO:0000256" key="3">
    <source>
        <dbReference type="SAM" id="MobiDB-lite"/>
    </source>
</evidence>
<evidence type="ECO:0000256" key="1">
    <source>
        <dbReference type="ARBA" id="ARBA00022443"/>
    </source>
</evidence>
<dbReference type="EMBL" id="GBYB01003020">
    <property type="protein sequence ID" value="JAG72787.1"/>
    <property type="molecule type" value="Transcribed_RNA"/>
</dbReference>
<keyword evidence="1 2" id="KW-0728">SH3 domain</keyword>
<organism evidence="6">
    <name type="scientific">Fopius arisanus</name>
    <dbReference type="NCBI Taxonomy" id="64838"/>
    <lineage>
        <taxon>Eukaryota</taxon>
        <taxon>Metazoa</taxon>
        <taxon>Ecdysozoa</taxon>
        <taxon>Arthropoda</taxon>
        <taxon>Hexapoda</taxon>
        <taxon>Insecta</taxon>
        <taxon>Pterygota</taxon>
        <taxon>Neoptera</taxon>
        <taxon>Endopterygota</taxon>
        <taxon>Hymenoptera</taxon>
        <taxon>Apocrita</taxon>
        <taxon>Ichneumonoidea</taxon>
        <taxon>Braconidae</taxon>
        <taxon>Opiinae</taxon>
        <taxon>Fopius</taxon>
    </lineage>
</organism>
<evidence type="ECO:0000259" key="4">
    <source>
        <dbReference type="PROSITE" id="PS50002"/>
    </source>
</evidence>
<dbReference type="InterPro" id="IPR036028">
    <property type="entry name" value="SH3-like_dom_sf"/>
</dbReference>
<dbReference type="AlphaFoldDB" id="A0A0C9R4Y0"/>
<dbReference type="SUPFAM" id="SSF50044">
    <property type="entry name" value="SH3-domain"/>
    <property type="match status" value="1"/>
</dbReference>
<feature type="compositionally biased region" description="Pro residues" evidence="3">
    <location>
        <begin position="50"/>
        <end position="62"/>
    </location>
</feature>
<dbReference type="Pfam" id="PF00018">
    <property type="entry name" value="SH3_1"/>
    <property type="match status" value="1"/>
</dbReference>
<accession>A0A0C9R4Y0</accession>
<feature type="compositionally biased region" description="Polar residues" evidence="3">
    <location>
        <begin position="151"/>
        <end position="162"/>
    </location>
</feature>
<gene>
    <name evidence="6" type="primary">Sorbs1_2</name>
    <name evidence="5" type="synonym">Sorbs1_0</name>
    <name evidence="7" type="synonym">Sorbs1_1</name>
    <name evidence="5" type="ORF">g.55261</name>
    <name evidence="6" type="ORF">g.55270</name>
    <name evidence="7" type="ORF">g.55276</name>
</gene>
<dbReference type="PANTHER" id="PTHR14167">
    <property type="entry name" value="SH3 DOMAIN-CONTAINING"/>
    <property type="match status" value="1"/>
</dbReference>
<evidence type="ECO:0000313" key="5">
    <source>
        <dbReference type="EMBL" id="JAG71453.1"/>
    </source>
</evidence>
<dbReference type="Gene3D" id="2.30.30.40">
    <property type="entry name" value="SH3 Domains"/>
    <property type="match status" value="1"/>
</dbReference>
<dbReference type="SMART" id="SM00326">
    <property type="entry name" value="SH3"/>
    <property type="match status" value="1"/>
</dbReference>
<dbReference type="EMBL" id="GBYB01004474">
    <property type="protein sequence ID" value="JAG74241.1"/>
    <property type="molecule type" value="Transcribed_RNA"/>
</dbReference>